<protein>
    <recommendedName>
        <fullName evidence="4">Protein LTV1 homolog</fullName>
    </recommendedName>
</protein>
<evidence type="ECO:0000256" key="2">
    <source>
        <dbReference type="SAM" id="MobiDB-lite"/>
    </source>
</evidence>
<dbReference type="EMBL" id="HBFD01000198">
    <property type="protein sequence ID" value="CAD8712947.1"/>
    <property type="molecule type" value="Transcribed_RNA"/>
</dbReference>
<dbReference type="InterPro" id="IPR007307">
    <property type="entry name" value="Ltv1"/>
</dbReference>
<evidence type="ECO:0000313" key="3">
    <source>
        <dbReference type="EMBL" id="CAD8712947.1"/>
    </source>
</evidence>
<sequence>MGKKPFIKKSEGQTYHVVHRSQTDSAYANEEKPSDYVLIPAQLSNNDNRRKFKDNQSVYSNNSIDFKQFTRKGDHINHLGFKNDGYDYSKHIKVVDGGKFIGLNGELLERPVVKEIEIPEDLLPSAEEFDRNLEAIVISDKYMDDDIRNALDFDGDEDGEFEELDDDFVIQVMAEPEVPDFDFDAHIARLIANSEKDLGYVPARAHVTDTDDDDFLDEDEESIESLHENKKVSDIQQAIIDEQFEKMLEEYEDDDDEDDEEVEGMIDINENAEYLDEALNEFIENQKLEKEYDGLVRQHPLERLNRQIINKVHEDQNIDIKQLQKNSITEAEKQQNEASMIISEVNEGISNQAVADPWETVEYLKTVKTKNEWDCETILTTYSTLDNHPSVIKDEFSKFKPHKSRYVVANELANENRQKTLDKTEKLLCNEKKYNIIPNHNTITTKILLSNKTMLPIGFGPHEKNNKSTSILDKHINKESKETVSDNDSNDSEEDDISITSSSISTIRNKNETNDEKKLRKQKTKELKREKRTIKKNLKLAYKFEEIKLNHHLAKQQDINHARVFKTVA</sequence>
<accession>A0A7S0XBI8</accession>
<organism evidence="3">
    <name type="scientific">Chromulina nebulosa</name>
    <dbReference type="NCBI Taxonomy" id="96789"/>
    <lineage>
        <taxon>Eukaryota</taxon>
        <taxon>Sar</taxon>
        <taxon>Stramenopiles</taxon>
        <taxon>Ochrophyta</taxon>
        <taxon>Chrysophyceae</taxon>
        <taxon>Chromulinales</taxon>
        <taxon>Chromulinaceae</taxon>
        <taxon>Chromulina</taxon>
    </lineage>
</organism>
<dbReference type="PANTHER" id="PTHR21531">
    <property type="entry name" value="LOW-TEMPERATURE VIABILITY PROTEIN LTV1-RELATED"/>
    <property type="match status" value="1"/>
</dbReference>
<dbReference type="PANTHER" id="PTHR21531:SF0">
    <property type="entry name" value="PROTEIN LTV1 HOMOLOG"/>
    <property type="match status" value="1"/>
</dbReference>
<dbReference type="GO" id="GO:0030688">
    <property type="term" value="C:preribosome, small subunit precursor"/>
    <property type="evidence" value="ECO:0007669"/>
    <property type="project" value="TreeGrafter"/>
</dbReference>
<feature type="region of interest" description="Disordered" evidence="2">
    <location>
        <begin position="460"/>
        <end position="501"/>
    </location>
</feature>
<evidence type="ECO:0000256" key="1">
    <source>
        <dbReference type="ARBA" id="ARBA00009078"/>
    </source>
</evidence>
<dbReference type="GO" id="GO:0005829">
    <property type="term" value="C:cytosol"/>
    <property type="evidence" value="ECO:0007669"/>
    <property type="project" value="TreeGrafter"/>
</dbReference>
<evidence type="ECO:0008006" key="4">
    <source>
        <dbReference type="Google" id="ProtNLM"/>
    </source>
</evidence>
<dbReference type="GO" id="GO:0005634">
    <property type="term" value="C:nucleus"/>
    <property type="evidence" value="ECO:0007669"/>
    <property type="project" value="TreeGrafter"/>
</dbReference>
<dbReference type="GO" id="GO:0000056">
    <property type="term" value="P:ribosomal small subunit export from nucleus"/>
    <property type="evidence" value="ECO:0007669"/>
    <property type="project" value="TreeGrafter"/>
</dbReference>
<reference evidence="3" key="1">
    <citation type="submission" date="2021-01" db="EMBL/GenBank/DDBJ databases">
        <authorList>
            <person name="Corre E."/>
            <person name="Pelletier E."/>
            <person name="Niang G."/>
            <person name="Scheremetjew M."/>
            <person name="Finn R."/>
            <person name="Kale V."/>
            <person name="Holt S."/>
            <person name="Cochrane G."/>
            <person name="Meng A."/>
            <person name="Brown T."/>
            <person name="Cohen L."/>
        </authorList>
    </citation>
    <scope>NUCLEOTIDE SEQUENCE</scope>
    <source>
        <strain evidence="3">UTEXLB2642</strain>
    </source>
</reference>
<gene>
    <name evidence="3" type="ORF">CNEB1095_LOCUS131</name>
</gene>
<proteinExistence type="inferred from homology"/>
<comment type="similarity">
    <text evidence="1">Belongs to the LTV1 family.</text>
</comment>
<feature type="region of interest" description="Disordered" evidence="2">
    <location>
        <begin position="1"/>
        <end position="31"/>
    </location>
</feature>
<dbReference type="AlphaFoldDB" id="A0A7S0XBI8"/>
<feature type="compositionally biased region" description="Basic and acidic residues" evidence="2">
    <location>
        <begin position="461"/>
        <end position="484"/>
    </location>
</feature>
<name>A0A7S0XBI8_9STRA</name>
<feature type="compositionally biased region" description="Acidic residues" evidence="2">
    <location>
        <begin position="488"/>
        <end position="497"/>
    </location>
</feature>
<dbReference type="GO" id="GO:0042274">
    <property type="term" value="P:ribosomal small subunit biogenesis"/>
    <property type="evidence" value="ECO:0007669"/>
    <property type="project" value="InterPro"/>
</dbReference>